<keyword evidence="3 5" id="KW-0547">Nucleotide-binding</keyword>
<evidence type="ECO:0000256" key="4">
    <source>
        <dbReference type="ARBA" id="ARBA00022777"/>
    </source>
</evidence>
<dbReference type="PRINTS" id="PR00094">
    <property type="entry name" value="ADENYLTKNASE"/>
</dbReference>
<feature type="binding site" evidence="5">
    <location>
        <position position="48"/>
    </location>
    <ligand>
        <name>AMP</name>
        <dbReference type="ChEBI" id="CHEBI:456215"/>
    </ligand>
</feature>
<keyword evidence="2 5" id="KW-0545">Nucleotide biosynthesis</keyword>
<dbReference type="AlphaFoldDB" id="A0A1F6TNR5"/>
<sequence>MIYGIIAHMQPQTFVFFGQVGSGKGTQVKLLMDFLNSKDGLGSVYAGTGDGFRKLIESGNYTASLVKEYVHAGALVPDFLTDAVFVNILISDLSLEKNLIADGYPRTASQSIVFEEMMKFFKRDAVKIIYIELSEEEATKRNLLRGRHDDTKEGLTKRFNEYKNKVVPAMDYFKDKEGYEIHTINGEQSIEDVHKDIIKALGY</sequence>
<dbReference type="SUPFAM" id="SSF52540">
    <property type="entry name" value="P-loop containing nucleoside triphosphate hydrolases"/>
    <property type="match status" value="1"/>
</dbReference>
<reference evidence="8 9" key="1">
    <citation type="journal article" date="2016" name="Nat. Commun.">
        <title>Thousands of microbial genomes shed light on interconnected biogeochemical processes in an aquifer system.</title>
        <authorList>
            <person name="Anantharaman K."/>
            <person name="Brown C.T."/>
            <person name="Hug L.A."/>
            <person name="Sharon I."/>
            <person name="Castelle C.J."/>
            <person name="Probst A.J."/>
            <person name="Thomas B.C."/>
            <person name="Singh A."/>
            <person name="Wilkins M.J."/>
            <person name="Karaoz U."/>
            <person name="Brodie E.L."/>
            <person name="Williams K.H."/>
            <person name="Hubbard S.S."/>
            <person name="Banfield J.F."/>
        </authorList>
    </citation>
    <scope>NUCLEOTIDE SEQUENCE [LARGE SCALE GENOMIC DNA]</scope>
</reference>
<feature type="binding site" evidence="5">
    <location>
        <position position="158"/>
    </location>
    <ligand>
        <name>AMP</name>
        <dbReference type="ChEBI" id="CHEBI:456215"/>
    </ligand>
</feature>
<comment type="catalytic activity">
    <reaction evidence="5 7">
        <text>AMP + ATP = 2 ADP</text>
        <dbReference type="Rhea" id="RHEA:12973"/>
        <dbReference type="ChEBI" id="CHEBI:30616"/>
        <dbReference type="ChEBI" id="CHEBI:456215"/>
        <dbReference type="ChEBI" id="CHEBI:456216"/>
        <dbReference type="EC" id="2.7.4.3"/>
    </reaction>
</comment>
<evidence type="ECO:0000256" key="2">
    <source>
        <dbReference type="ARBA" id="ARBA00022727"/>
    </source>
</evidence>
<evidence type="ECO:0000313" key="9">
    <source>
        <dbReference type="Proteomes" id="UP000176484"/>
    </source>
</evidence>
<proteinExistence type="inferred from homology"/>
<dbReference type="EMBL" id="MFTD01000013">
    <property type="protein sequence ID" value="OGI46784.1"/>
    <property type="molecule type" value="Genomic_DNA"/>
</dbReference>
<dbReference type="EC" id="2.7.4.3" evidence="5 7"/>
<dbReference type="GO" id="GO:0044209">
    <property type="term" value="P:AMP salvage"/>
    <property type="evidence" value="ECO:0007669"/>
    <property type="project" value="UniProtKB-UniRule"/>
</dbReference>
<keyword evidence="5" id="KW-0963">Cytoplasm</keyword>
<evidence type="ECO:0000256" key="7">
    <source>
        <dbReference type="RuleBase" id="RU003331"/>
    </source>
</evidence>
<gene>
    <name evidence="5" type="primary">adk</name>
    <name evidence="8" type="ORF">A2121_00245</name>
</gene>
<comment type="domain">
    <text evidence="5">Consists of three domains, a large central CORE domain and two small peripheral domains, NMPbind and LID, which undergo movements during catalysis. The LID domain closes over the site of phosphoryl transfer upon ATP binding. Assembling and dissambling the active center during each catalytic cycle provides an effective means to prevent ATP hydrolysis.</text>
</comment>
<feature type="binding site" evidence="5">
    <location>
        <position position="110"/>
    </location>
    <ligand>
        <name>AMP</name>
        <dbReference type="ChEBI" id="CHEBI:456215"/>
    </ligand>
</feature>
<feature type="binding site" evidence="5">
    <location>
        <position position="53"/>
    </location>
    <ligand>
        <name>AMP</name>
        <dbReference type="ChEBI" id="CHEBI:456215"/>
    </ligand>
</feature>
<feature type="binding site" evidence="5">
    <location>
        <position position="188"/>
    </location>
    <ligand>
        <name>ATP</name>
        <dbReference type="ChEBI" id="CHEBI:30616"/>
    </ligand>
</feature>
<name>A0A1F6TNR5_9BACT</name>
<comment type="subunit">
    <text evidence="5 7">Monomer.</text>
</comment>
<comment type="pathway">
    <text evidence="5">Purine metabolism; AMP biosynthesis via salvage pathway; AMP from ADP: step 1/1.</text>
</comment>
<evidence type="ECO:0000256" key="6">
    <source>
        <dbReference type="RuleBase" id="RU003330"/>
    </source>
</evidence>
<keyword evidence="1 5" id="KW-0808">Transferase</keyword>
<keyword evidence="4 5" id="KW-0418">Kinase</keyword>
<dbReference type="Gene3D" id="3.40.50.300">
    <property type="entry name" value="P-loop containing nucleotide triphosphate hydrolases"/>
    <property type="match status" value="1"/>
</dbReference>
<dbReference type="GO" id="GO:0004017">
    <property type="term" value="F:AMP kinase activity"/>
    <property type="evidence" value="ECO:0007669"/>
    <property type="project" value="UniProtKB-UniRule"/>
</dbReference>
<dbReference type="InterPro" id="IPR027417">
    <property type="entry name" value="P-loop_NTPase"/>
</dbReference>
<dbReference type="UniPathway" id="UPA00588">
    <property type="reaction ID" value="UER00649"/>
</dbReference>
<feature type="binding site" evidence="5">
    <location>
        <begin position="74"/>
        <end position="76"/>
    </location>
    <ligand>
        <name>AMP</name>
        <dbReference type="ChEBI" id="CHEBI:456215"/>
    </ligand>
</feature>
<evidence type="ECO:0000256" key="1">
    <source>
        <dbReference type="ARBA" id="ARBA00022679"/>
    </source>
</evidence>
<feature type="binding site" evidence="5">
    <location>
        <position position="145"/>
    </location>
    <ligand>
        <name>ATP</name>
        <dbReference type="ChEBI" id="CHEBI:30616"/>
    </ligand>
</feature>
<dbReference type="PANTHER" id="PTHR23359">
    <property type="entry name" value="NUCLEOTIDE KINASE"/>
    <property type="match status" value="1"/>
</dbReference>
<keyword evidence="5 7" id="KW-0067">ATP-binding</keyword>
<organism evidence="8 9">
    <name type="scientific">Candidatus Nomurabacteria bacterium GWB1_40_6</name>
    <dbReference type="NCBI Taxonomy" id="1801727"/>
    <lineage>
        <taxon>Bacteria</taxon>
        <taxon>Candidatus Nomuraibacteriota</taxon>
    </lineage>
</organism>
<comment type="caution">
    <text evidence="5">Lacks conserved residue(s) required for the propagation of feature annotation.</text>
</comment>
<protein>
    <recommendedName>
        <fullName evidence="5 7">Adenylate kinase</fullName>
        <shortName evidence="5">AK</shortName>
        <ecNumber evidence="5 7">2.7.4.3</ecNumber>
    </recommendedName>
    <alternativeName>
        <fullName evidence="5">ATP-AMP transphosphorylase</fullName>
    </alternativeName>
    <alternativeName>
        <fullName evidence="5">ATP:AMP phosphotransferase</fullName>
    </alternativeName>
    <alternativeName>
        <fullName evidence="5">Adenylate monophosphate kinase</fullName>
    </alternativeName>
</protein>
<comment type="subcellular location">
    <subcellularLocation>
        <location evidence="5 7">Cytoplasm</location>
    </subcellularLocation>
</comment>
<comment type="similarity">
    <text evidence="5 6">Belongs to the adenylate kinase family.</text>
</comment>
<dbReference type="Pfam" id="PF00406">
    <property type="entry name" value="ADK"/>
    <property type="match status" value="1"/>
</dbReference>
<evidence type="ECO:0000313" key="8">
    <source>
        <dbReference type="EMBL" id="OGI46784.1"/>
    </source>
</evidence>
<evidence type="ECO:0000256" key="3">
    <source>
        <dbReference type="ARBA" id="ARBA00022741"/>
    </source>
</evidence>
<feature type="binding site" evidence="5">
    <location>
        <begin position="103"/>
        <end position="106"/>
    </location>
    <ligand>
        <name>AMP</name>
        <dbReference type="ChEBI" id="CHEBI:456215"/>
    </ligand>
</feature>
<feature type="binding site" evidence="5">
    <location>
        <begin position="21"/>
        <end position="26"/>
    </location>
    <ligand>
        <name>ATP</name>
        <dbReference type="ChEBI" id="CHEBI:30616"/>
    </ligand>
</feature>
<evidence type="ECO:0000256" key="5">
    <source>
        <dbReference type="HAMAP-Rule" id="MF_00235"/>
    </source>
</evidence>
<dbReference type="GO" id="GO:0005524">
    <property type="term" value="F:ATP binding"/>
    <property type="evidence" value="ECO:0007669"/>
    <property type="project" value="UniProtKB-UniRule"/>
</dbReference>
<dbReference type="GO" id="GO:0005737">
    <property type="term" value="C:cytoplasm"/>
    <property type="evidence" value="ECO:0007669"/>
    <property type="project" value="UniProtKB-SubCell"/>
</dbReference>
<dbReference type="CDD" id="cd01428">
    <property type="entry name" value="ADK"/>
    <property type="match status" value="1"/>
</dbReference>
<feature type="binding site" evidence="5">
    <location>
        <position position="147"/>
    </location>
    <ligand>
        <name>AMP</name>
        <dbReference type="ChEBI" id="CHEBI:456215"/>
    </ligand>
</feature>
<dbReference type="InterPro" id="IPR000850">
    <property type="entry name" value="Adenylat/UMP-CMP_kin"/>
</dbReference>
<feature type="region of interest" description="NMP" evidence="5">
    <location>
        <begin position="47"/>
        <end position="76"/>
    </location>
</feature>
<accession>A0A1F6TNR5</accession>
<comment type="caution">
    <text evidence="8">The sequence shown here is derived from an EMBL/GenBank/DDBJ whole genome shotgun (WGS) entry which is preliminary data.</text>
</comment>
<comment type="function">
    <text evidence="5">Catalyzes the reversible transfer of the terminal phosphate group between ATP and AMP. Plays an important role in cellular energy homeostasis and in adenine nucleotide metabolism.</text>
</comment>
<dbReference type="HAMAP" id="MF_00235">
    <property type="entry name" value="Adenylate_kinase_Adk"/>
    <property type="match status" value="1"/>
</dbReference>
<dbReference type="Proteomes" id="UP000176484">
    <property type="component" value="Unassembled WGS sequence"/>
</dbReference>